<comment type="similarity">
    <text evidence="2">Belongs to the ORC4 family.</text>
</comment>
<evidence type="ECO:0000259" key="8">
    <source>
        <dbReference type="SMART" id="SM00382"/>
    </source>
</evidence>
<dbReference type="AlphaFoldDB" id="A0A9W9RP27"/>
<evidence type="ECO:0000313" key="10">
    <source>
        <dbReference type="Proteomes" id="UP001148299"/>
    </source>
</evidence>
<keyword evidence="4" id="KW-0235">DNA replication</keyword>
<dbReference type="SMART" id="SM00382">
    <property type="entry name" value="AAA"/>
    <property type="match status" value="1"/>
</dbReference>
<dbReference type="Pfam" id="PF14629">
    <property type="entry name" value="ORC4_C"/>
    <property type="match status" value="1"/>
</dbReference>
<dbReference type="Proteomes" id="UP001148299">
    <property type="component" value="Unassembled WGS sequence"/>
</dbReference>
<dbReference type="InterPro" id="IPR016527">
    <property type="entry name" value="ORC4"/>
</dbReference>
<evidence type="ECO:0000256" key="1">
    <source>
        <dbReference type="ARBA" id="ARBA00004123"/>
    </source>
</evidence>
<comment type="subcellular location">
    <subcellularLocation>
        <location evidence="1">Nucleus</location>
    </subcellularLocation>
</comment>
<protein>
    <recommendedName>
        <fullName evidence="3">Origin recognition complex subunit 4</fullName>
    </recommendedName>
</protein>
<dbReference type="FunFam" id="3.40.50.300:FF:001597">
    <property type="entry name" value="Origin recognition complex subunit Orc4"/>
    <property type="match status" value="1"/>
</dbReference>
<feature type="domain" description="AAA+ ATPase" evidence="8">
    <location>
        <begin position="319"/>
        <end position="492"/>
    </location>
</feature>
<evidence type="ECO:0000256" key="2">
    <source>
        <dbReference type="ARBA" id="ARBA00005334"/>
    </source>
</evidence>
<dbReference type="PANTHER" id="PTHR12087:SF0">
    <property type="entry name" value="ORIGIN RECOGNITION COMPLEX SUBUNIT 4"/>
    <property type="match status" value="1"/>
</dbReference>
<name>A0A9W9RP27_PENBR</name>
<evidence type="ECO:0000256" key="6">
    <source>
        <dbReference type="ARBA" id="ARBA00023242"/>
    </source>
</evidence>
<dbReference type="InterPro" id="IPR027417">
    <property type="entry name" value="P-loop_NTPase"/>
</dbReference>
<dbReference type="Pfam" id="PF13191">
    <property type="entry name" value="AAA_16"/>
    <property type="match status" value="1"/>
</dbReference>
<dbReference type="GO" id="GO:0003688">
    <property type="term" value="F:DNA replication origin binding"/>
    <property type="evidence" value="ECO:0007669"/>
    <property type="project" value="TreeGrafter"/>
</dbReference>
<proteinExistence type="inferred from homology"/>
<feature type="region of interest" description="Disordered" evidence="7">
    <location>
        <begin position="1"/>
        <end position="228"/>
    </location>
</feature>
<dbReference type="InterPro" id="IPR032705">
    <property type="entry name" value="ORC4_C"/>
</dbReference>
<gene>
    <name evidence="9" type="ORF">N7541_003919</name>
</gene>
<sequence length="747" mass="82425">MDRAFPPSTLCQTEAISSNHNMKDPRASKRRRVSGDADGDIEMGEEQDVLSGPSSPNGRTSPTPVKSASRRRSMRADDAADPVDENDEQEQQTPARAGTRSSGRVRKTPKRFEDEAVTPSRRKSTTTPSRTPRVPRSAQKPKQSPVEDEKEEPQEEDDEPDFEEEDDEDEDDDEMDVDEPSPNPARRSVSRTKSRKSTAKPATKSKPRPTRKAAERTKEKSPSPEYQDGLDDLVAMQLQQGLPQALLEKQDTVEVTEPLPEYAEKLQSLCQSGLAEEVRILSTAILEKLSGTRQIPIRGLQAEYQKVHQLIEQTVSVGEGNSMLLLGSRGCGKTAIVETIISSLRKEHDNEFHVVRLNGFLHTDDRLALREMWRQLGREMHTEDDAAKVNSYADTMATLLALLSHPEELFGSSGDSGAKTAAKSIVILLDEFDLFVTHPRQTLLYNLFDIAQARKAPIAVIGLTTKVDVTEMLEKRVKSRFSHRYTYVPLPRSFEDFSDICLGSLDLGDTEVVDLANELGVQRDLVESNRWTTLLGGWKEYLNHLWKDQDFQFHLKQVYNQTKSVKDFLASALLPMGDFLQSVIAADASIPQVPTPKAFSSQTLSCPDPPPLPFSTSITSSSPSSLPLALLVAATRLAALFDPSNDGVQSMGPLALSFPAAYAEYVRLLTSAKTSASVSGAAATPGRVWGRDVARESWEKLLSWGLVTPVGSGNGTADGQMFRVEISFEEVIEMAGSGGSLGQWWRE</sequence>
<evidence type="ECO:0000256" key="5">
    <source>
        <dbReference type="ARBA" id="ARBA00023125"/>
    </source>
</evidence>
<dbReference type="Gene3D" id="3.40.50.300">
    <property type="entry name" value="P-loop containing nucleotide triphosphate hydrolases"/>
    <property type="match status" value="1"/>
</dbReference>
<feature type="compositionally biased region" description="Polar residues" evidence="7">
    <location>
        <begin position="9"/>
        <end position="20"/>
    </location>
</feature>
<evidence type="ECO:0000313" key="9">
    <source>
        <dbReference type="EMBL" id="KAJ5363075.1"/>
    </source>
</evidence>
<feature type="compositionally biased region" description="Polar residues" evidence="7">
    <location>
        <begin position="91"/>
        <end position="102"/>
    </location>
</feature>
<feature type="compositionally biased region" description="Acidic residues" evidence="7">
    <location>
        <begin position="79"/>
        <end position="90"/>
    </location>
</feature>
<keyword evidence="10" id="KW-1185">Reference proteome</keyword>
<feature type="compositionally biased region" description="Polar residues" evidence="7">
    <location>
        <begin position="52"/>
        <end position="66"/>
    </location>
</feature>
<reference evidence="9" key="1">
    <citation type="submission" date="2022-12" db="EMBL/GenBank/DDBJ databases">
        <authorList>
            <person name="Petersen C."/>
        </authorList>
    </citation>
    <scope>NUCLEOTIDE SEQUENCE</scope>
    <source>
        <strain evidence="9">IBT 35675</strain>
    </source>
</reference>
<dbReference type="PANTHER" id="PTHR12087">
    <property type="entry name" value="ORIGIN RECOGNITION COMPLEX SUBUNIT 4"/>
    <property type="match status" value="1"/>
</dbReference>
<comment type="caution">
    <text evidence="9">The sequence shown here is derived from an EMBL/GenBank/DDBJ whole genome shotgun (WGS) entry which is preliminary data.</text>
</comment>
<reference evidence="9" key="2">
    <citation type="journal article" date="2023" name="IMA Fungus">
        <title>Comparative genomic study of the Penicillium genus elucidates a diverse pangenome and 15 lateral gene transfer events.</title>
        <authorList>
            <person name="Petersen C."/>
            <person name="Sorensen T."/>
            <person name="Nielsen M.R."/>
            <person name="Sondergaard T.E."/>
            <person name="Sorensen J.L."/>
            <person name="Fitzpatrick D.A."/>
            <person name="Frisvad J.C."/>
            <person name="Nielsen K.L."/>
        </authorList>
    </citation>
    <scope>NUCLEOTIDE SEQUENCE</scope>
    <source>
        <strain evidence="9">IBT 35675</strain>
    </source>
</reference>
<keyword evidence="6" id="KW-0539">Nucleus</keyword>
<dbReference type="EMBL" id="JAPZBR010000002">
    <property type="protein sequence ID" value="KAJ5363075.1"/>
    <property type="molecule type" value="Genomic_DNA"/>
</dbReference>
<accession>A0A9W9RP27</accession>
<feature type="compositionally biased region" description="Acidic residues" evidence="7">
    <location>
        <begin position="146"/>
        <end position="179"/>
    </location>
</feature>
<dbReference type="GO" id="GO:0006270">
    <property type="term" value="P:DNA replication initiation"/>
    <property type="evidence" value="ECO:0007669"/>
    <property type="project" value="TreeGrafter"/>
</dbReference>
<feature type="compositionally biased region" description="Basic and acidic residues" evidence="7">
    <location>
        <begin position="212"/>
        <end position="222"/>
    </location>
</feature>
<evidence type="ECO:0000256" key="3">
    <source>
        <dbReference type="ARBA" id="ARBA00019083"/>
    </source>
</evidence>
<keyword evidence="5" id="KW-0238">DNA-binding</keyword>
<feature type="compositionally biased region" description="Basic residues" evidence="7">
    <location>
        <begin position="188"/>
        <end position="211"/>
    </location>
</feature>
<feature type="compositionally biased region" description="Low complexity" evidence="7">
    <location>
        <begin position="125"/>
        <end position="137"/>
    </location>
</feature>
<evidence type="ECO:0000256" key="4">
    <source>
        <dbReference type="ARBA" id="ARBA00022705"/>
    </source>
</evidence>
<dbReference type="InterPro" id="IPR003593">
    <property type="entry name" value="AAA+_ATPase"/>
</dbReference>
<dbReference type="GO" id="GO:0005664">
    <property type="term" value="C:nuclear origin of replication recognition complex"/>
    <property type="evidence" value="ECO:0007669"/>
    <property type="project" value="TreeGrafter"/>
</dbReference>
<evidence type="ECO:0000256" key="7">
    <source>
        <dbReference type="SAM" id="MobiDB-lite"/>
    </source>
</evidence>
<dbReference type="InterPro" id="IPR041664">
    <property type="entry name" value="AAA_16"/>
</dbReference>
<organism evidence="9 10">
    <name type="scientific">Penicillium brevicompactum</name>
    <dbReference type="NCBI Taxonomy" id="5074"/>
    <lineage>
        <taxon>Eukaryota</taxon>
        <taxon>Fungi</taxon>
        <taxon>Dikarya</taxon>
        <taxon>Ascomycota</taxon>
        <taxon>Pezizomycotina</taxon>
        <taxon>Eurotiomycetes</taxon>
        <taxon>Eurotiomycetidae</taxon>
        <taxon>Eurotiales</taxon>
        <taxon>Aspergillaceae</taxon>
        <taxon>Penicillium</taxon>
    </lineage>
</organism>
<dbReference type="SUPFAM" id="SSF52540">
    <property type="entry name" value="P-loop containing nucleoside triphosphate hydrolases"/>
    <property type="match status" value="1"/>
</dbReference>
<feature type="compositionally biased region" description="Acidic residues" evidence="7">
    <location>
        <begin position="37"/>
        <end position="48"/>
    </location>
</feature>